<dbReference type="InterPro" id="IPR022813">
    <property type="entry name" value="SecD/SecF_arch_bac"/>
</dbReference>
<dbReference type="HAMAP" id="MF_01464_B">
    <property type="entry name" value="SecF_B"/>
    <property type="match status" value="1"/>
</dbReference>
<dbReference type="Pfam" id="PF02355">
    <property type="entry name" value="SecD_SecF_C"/>
    <property type="match status" value="1"/>
</dbReference>
<evidence type="ECO:0000313" key="15">
    <source>
        <dbReference type="Proteomes" id="UP000031366"/>
    </source>
</evidence>
<feature type="transmembrane region" description="Helical" evidence="12">
    <location>
        <begin position="153"/>
        <end position="176"/>
    </location>
</feature>
<evidence type="ECO:0000313" key="14">
    <source>
        <dbReference type="EMBL" id="KIE47598.1"/>
    </source>
</evidence>
<dbReference type="GO" id="GO:0015450">
    <property type="term" value="F:protein-transporting ATPase activity"/>
    <property type="evidence" value="ECO:0007669"/>
    <property type="project" value="InterPro"/>
</dbReference>
<evidence type="ECO:0000256" key="10">
    <source>
        <dbReference type="ARBA" id="ARBA00060856"/>
    </source>
</evidence>
<dbReference type="InterPro" id="IPR022646">
    <property type="entry name" value="SecD/SecF_CS"/>
</dbReference>
<accession>A0A0C1U704</accession>
<dbReference type="FunFam" id="1.20.1640.10:FF:000024">
    <property type="entry name" value="Multifunctional fusion protein"/>
    <property type="match status" value="1"/>
</dbReference>
<organism evidence="14 15">
    <name type="scientific">Clostridium argentinense CDC 2741</name>
    <dbReference type="NCBI Taxonomy" id="1418104"/>
    <lineage>
        <taxon>Bacteria</taxon>
        <taxon>Bacillati</taxon>
        <taxon>Bacillota</taxon>
        <taxon>Clostridia</taxon>
        <taxon>Eubacteriales</taxon>
        <taxon>Clostridiaceae</taxon>
        <taxon>Clostridium</taxon>
    </lineage>
</organism>
<feature type="transmembrane region" description="Helical" evidence="12">
    <location>
        <begin position="255"/>
        <end position="281"/>
    </location>
</feature>
<comment type="similarity">
    <text evidence="12">Belongs to the SecD/SecF family. SecF subfamily.</text>
</comment>
<sequence length="291" mass="32283">MIKVIERTKLWFTISLLVILIGMGFTLFKGLNFGIDFKGGTLININMNKEFEKEKVNSILDKYAKDKYATKIANEGKEIEIIVQADVLNEEKTNELVNEIKKEFSLDDSAILDKETIGGTIGKELKTKTLLALIVANLAMLVYIGMRFEFSFGAAAIIAVVHDVLVTIGVYAILGIPVNTPFIAAILTIVGYSINDTIVIFDRIRENSKKMRKVSVDEIANVSINQTLSRSINTSLTTLFTITAVYIFVPTIREFSFPLIVGIATGAYSSIFIASPIWVMLKKRKISPATK</sequence>
<gene>
    <name evidence="12 14" type="primary">secF</name>
    <name evidence="14" type="ORF">U732_2982</name>
</gene>
<comment type="subcellular location">
    <subcellularLocation>
        <location evidence="1 12">Cell membrane</location>
        <topology evidence="1 12">Multi-pass membrane protein</topology>
    </subcellularLocation>
</comment>
<feature type="domain" description="Protein export membrane protein SecD/SecF C-terminal" evidence="13">
    <location>
        <begin position="106"/>
        <end position="283"/>
    </location>
</feature>
<keyword evidence="15" id="KW-1185">Reference proteome</keyword>
<evidence type="ECO:0000259" key="13">
    <source>
        <dbReference type="Pfam" id="PF02355"/>
    </source>
</evidence>
<evidence type="ECO:0000256" key="2">
    <source>
        <dbReference type="ARBA" id="ARBA00022448"/>
    </source>
</evidence>
<dbReference type="GO" id="GO:0005886">
    <property type="term" value="C:plasma membrane"/>
    <property type="evidence" value="ECO:0007669"/>
    <property type="project" value="UniProtKB-SubCell"/>
</dbReference>
<dbReference type="InterPro" id="IPR005665">
    <property type="entry name" value="SecF_bac"/>
</dbReference>
<keyword evidence="3 12" id="KW-1003">Cell membrane</keyword>
<comment type="caution">
    <text evidence="14">The sequence shown here is derived from an EMBL/GenBank/DDBJ whole genome shotgun (WGS) entry which is preliminary data.</text>
</comment>
<dbReference type="GO" id="GO:0006605">
    <property type="term" value="P:protein targeting"/>
    <property type="evidence" value="ECO:0007669"/>
    <property type="project" value="UniProtKB-UniRule"/>
</dbReference>
<evidence type="ECO:0000256" key="7">
    <source>
        <dbReference type="ARBA" id="ARBA00023010"/>
    </source>
</evidence>
<feature type="transmembrane region" description="Helical" evidence="12">
    <location>
        <begin position="129"/>
        <end position="146"/>
    </location>
</feature>
<evidence type="ECO:0000256" key="6">
    <source>
        <dbReference type="ARBA" id="ARBA00022989"/>
    </source>
</evidence>
<dbReference type="SUPFAM" id="SSF82866">
    <property type="entry name" value="Multidrug efflux transporter AcrB transmembrane domain"/>
    <property type="match status" value="1"/>
</dbReference>
<dbReference type="GO" id="GO:0065002">
    <property type="term" value="P:intracellular protein transmembrane transport"/>
    <property type="evidence" value="ECO:0007669"/>
    <property type="project" value="UniProtKB-UniRule"/>
</dbReference>
<dbReference type="Gene3D" id="1.20.1640.10">
    <property type="entry name" value="Multidrug efflux transporter AcrB transmembrane domain"/>
    <property type="match status" value="1"/>
</dbReference>
<dbReference type="AlphaFoldDB" id="A0A0C1U704"/>
<evidence type="ECO:0000256" key="12">
    <source>
        <dbReference type="HAMAP-Rule" id="MF_01464"/>
    </source>
</evidence>
<dbReference type="OrthoDB" id="9805019at2"/>
<dbReference type="InterPro" id="IPR048634">
    <property type="entry name" value="SecD_SecF_C"/>
</dbReference>
<evidence type="ECO:0000256" key="3">
    <source>
        <dbReference type="ARBA" id="ARBA00022475"/>
    </source>
</evidence>
<comment type="similarity">
    <text evidence="10">In the C-terminal section; belongs to the SecD/SecF family. SecF subfamily.</text>
</comment>
<feature type="transmembrane region" description="Helical" evidence="12">
    <location>
        <begin position="232"/>
        <end position="249"/>
    </location>
</feature>
<keyword evidence="4 12" id="KW-0812">Transmembrane</keyword>
<evidence type="ECO:0000256" key="9">
    <source>
        <dbReference type="ARBA" id="ARBA00059018"/>
    </source>
</evidence>
<reference evidence="14 15" key="1">
    <citation type="journal article" date="2015" name="Infect. Genet. Evol.">
        <title>Genomic sequences of six botulinum neurotoxin-producing strains representing three clostridial species illustrate the mobility and diversity of botulinum neurotoxin genes.</title>
        <authorList>
            <person name="Smith T.J."/>
            <person name="Hill K.K."/>
            <person name="Xie G."/>
            <person name="Foley B.T."/>
            <person name="Williamson C.H."/>
            <person name="Foster J.T."/>
            <person name="Johnson S.L."/>
            <person name="Chertkov O."/>
            <person name="Teshima H."/>
            <person name="Gibbons H.S."/>
            <person name="Johnsky L.A."/>
            <person name="Karavis M.A."/>
            <person name="Smith L.A."/>
        </authorList>
    </citation>
    <scope>NUCLEOTIDE SEQUENCE [LARGE SCALE GENOMIC DNA]</scope>
    <source>
        <strain evidence="14 15">CDC 2741</strain>
    </source>
</reference>
<dbReference type="GO" id="GO:0043952">
    <property type="term" value="P:protein transport by the Sec complex"/>
    <property type="evidence" value="ECO:0007669"/>
    <property type="project" value="UniProtKB-UniRule"/>
</dbReference>
<comment type="subunit">
    <text evidence="12">Forms a complex with SecD. Part of the essential Sec protein translocation apparatus which comprises SecA, SecYEG and auxiliary proteins SecDF. Other proteins may also be involved.</text>
</comment>
<protein>
    <recommendedName>
        <fullName evidence="12">Protein-export membrane protein SecF</fullName>
    </recommendedName>
</protein>
<keyword evidence="6 12" id="KW-1133">Transmembrane helix</keyword>
<dbReference type="InterPro" id="IPR022645">
    <property type="entry name" value="SecD/SecF_bac"/>
</dbReference>
<evidence type="ECO:0000256" key="11">
    <source>
        <dbReference type="ARBA" id="ARBA00061053"/>
    </source>
</evidence>
<dbReference type="NCBIfam" id="TIGR00966">
    <property type="entry name" value="transloc_SecF"/>
    <property type="match status" value="1"/>
</dbReference>
<name>A0A0C1U704_9CLOT</name>
<evidence type="ECO:0000256" key="1">
    <source>
        <dbReference type="ARBA" id="ARBA00004651"/>
    </source>
</evidence>
<proteinExistence type="inferred from homology"/>
<keyword evidence="7 12" id="KW-0811">Translocation</keyword>
<feature type="transmembrane region" description="Helical" evidence="12">
    <location>
        <begin position="10"/>
        <end position="28"/>
    </location>
</feature>
<comment type="function">
    <text evidence="9 12">Part of the Sec protein translocase complex. Interacts with the SecYEG preprotein conducting channel. SecDF uses the proton motive force (PMF) to complete protein translocation after the ATP-dependent function of SecA.</text>
</comment>
<dbReference type="NCBIfam" id="TIGR00916">
    <property type="entry name" value="2A0604s01"/>
    <property type="match status" value="1"/>
</dbReference>
<dbReference type="PANTHER" id="PTHR30081:SF8">
    <property type="entry name" value="PROTEIN TRANSLOCASE SUBUNIT SECF"/>
    <property type="match status" value="1"/>
</dbReference>
<dbReference type="PANTHER" id="PTHR30081">
    <property type="entry name" value="PROTEIN-EXPORT MEMBRANE PROTEIN SEC"/>
    <property type="match status" value="1"/>
</dbReference>
<keyword evidence="2 12" id="KW-0813">Transport</keyword>
<keyword evidence="5 12" id="KW-0653">Protein transport</keyword>
<keyword evidence="8 12" id="KW-0472">Membrane</keyword>
<dbReference type="EMBL" id="AYSO01000014">
    <property type="protein sequence ID" value="KIE47598.1"/>
    <property type="molecule type" value="Genomic_DNA"/>
</dbReference>
<dbReference type="PRINTS" id="PR01755">
    <property type="entry name" value="SECFTRNLCASE"/>
</dbReference>
<dbReference type="Pfam" id="PF07549">
    <property type="entry name" value="Sec_GG"/>
    <property type="match status" value="1"/>
</dbReference>
<dbReference type="Proteomes" id="UP000031366">
    <property type="component" value="Unassembled WGS sequence"/>
</dbReference>
<evidence type="ECO:0000256" key="4">
    <source>
        <dbReference type="ARBA" id="ARBA00022692"/>
    </source>
</evidence>
<dbReference type="RefSeq" id="WP_039631342.1">
    <property type="nucleotide sequence ID" value="NZ_AYSO01000014.1"/>
</dbReference>
<evidence type="ECO:0000256" key="8">
    <source>
        <dbReference type="ARBA" id="ARBA00023136"/>
    </source>
</evidence>
<comment type="similarity">
    <text evidence="11">In the N-terminal section; belongs to the SecD/SecF family. SecD subfamily.</text>
</comment>
<dbReference type="STRING" id="29341.RSJ17_08600"/>
<feature type="transmembrane region" description="Helical" evidence="12">
    <location>
        <begin position="182"/>
        <end position="201"/>
    </location>
</feature>
<evidence type="ECO:0000256" key="5">
    <source>
        <dbReference type="ARBA" id="ARBA00022927"/>
    </source>
</evidence>
<dbReference type="InterPro" id="IPR055344">
    <property type="entry name" value="SecD_SecF_C_bact"/>
</dbReference>